<feature type="region of interest" description="Disordered" evidence="1">
    <location>
        <begin position="224"/>
        <end position="244"/>
    </location>
</feature>
<evidence type="ECO:0000256" key="1">
    <source>
        <dbReference type="SAM" id="MobiDB-lite"/>
    </source>
</evidence>
<gene>
    <name evidence="3" type="ORF">FJV41_15460</name>
</gene>
<dbReference type="EMBL" id="VIFM01000052">
    <property type="protein sequence ID" value="TQF15069.1"/>
    <property type="molecule type" value="Genomic_DNA"/>
</dbReference>
<dbReference type="RefSeq" id="WP_141643245.1">
    <property type="nucleotide sequence ID" value="NZ_VIFM01000052.1"/>
</dbReference>
<comment type="caution">
    <text evidence="3">The sequence shown here is derived from an EMBL/GenBank/DDBJ whole genome shotgun (WGS) entry which is preliminary data.</text>
</comment>
<evidence type="ECO:0000313" key="4">
    <source>
        <dbReference type="Proteomes" id="UP000315369"/>
    </source>
</evidence>
<dbReference type="Proteomes" id="UP000315369">
    <property type="component" value="Unassembled WGS sequence"/>
</dbReference>
<feature type="transmembrane region" description="Helical" evidence="2">
    <location>
        <begin position="160"/>
        <end position="182"/>
    </location>
</feature>
<feature type="transmembrane region" description="Helical" evidence="2">
    <location>
        <begin position="40"/>
        <end position="59"/>
    </location>
</feature>
<keyword evidence="2" id="KW-0812">Transmembrane</keyword>
<reference evidence="3 4" key="1">
    <citation type="submission" date="2019-06" db="EMBL/GenBank/DDBJ databases">
        <authorList>
            <person name="Livingstone P."/>
            <person name="Whitworth D."/>
        </authorList>
    </citation>
    <scope>NUCLEOTIDE SEQUENCE [LARGE SCALE GENOMIC DNA]</scope>
    <source>
        <strain evidence="3 4">AM401</strain>
    </source>
</reference>
<proteinExistence type="predicted"/>
<name>A0A540X1E1_9BACT</name>
<dbReference type="AlphaFoldDB" id="A0A540X1E1"/>
<protein>
    <submittedName>
        <fullName evidence="3">DUF2306 domain-containing protein</fullName>
    </submittedName>
</protein>
<evidence type="ECO:0000313" key="3">
    <source>
        <dbReference type="EMBL" id="TQF15069.1"/>
    </source>
</evidence>
<accession>A0A540X1E1</accession>
<feature type="transmembrane region" description="Helical" evidence="2">
    <location>
        <begin position="104"/>
        <end position="125"/>
    </location>
</feature>
<evidence type="ECO:0000256" key="2">
    <source>
        <dbReference type="SAM" id="Phobius"/>
    </source>
</evidence>
<feature type="transmembrane region" description="Helical" evidence="2">
    <location>
        <begin position="6"/>
        <end position="28"/>
    </location>
</feature>
<keyword evidence="2" id="KW-1133">Transmembrane helix</keyword>
<keyword evidence="4" id="KW-1185">Reference proteome</keyword>
<sequence>MSFYYLARAIHIMAGVVGFTSLWLPLVARKGSSLHRRVGWVYVVAMGVVAITGLIISSWRFLQGPEHQAHALFFMFLSVMSGSSASMGVRVLRTKSRTTAHRHPFDLGLSALTLGLGLFTGAWGLVNDVPLLWGFAPVGILQGAASLRYWLRPPQERMHWWFQHMGAMVGSGIATLTAVLVVNARHLGIEGMQLAVFLGPTLVGVPGLKLWERYYQGKFAAKARSPRPERAPASADGAHSRVAS</sequence>
<feature type="transmembrane region" description="Helical" evidence="2">
    <location>
        <begin position="71"/>
        <end position="92"/>
    </location>
</feature>
<organism evidence="3 4">
    <name type="scientific">Myxococcus llanfairpwllgwyngyllgogerychwyrndrobwllllantysiliogogogochensis</name>
    <dbReference type="NCBI Taxonomy" id="2590453"/>
    <lineage>
        <taxon>Bacteria</taxon>
        <taxon>Pseudomonadati</taxon>
        <taxon>Myxococcota</taxon>
        <taxon>Myxococcia</taxon>
        <taxon>Myxococcales</taxon>
        <taxon>Cystobacterineae</taxon>
        <taxon>Myxococcaceae</taxon>
        <taxon>Myxococcus</taxon>
    </lineage>
</organism>
<dbReference type="OrthoDB" id="5984490at2"/>
<keyword evidence="2" id="KW-0472">Membrane</keyword>